<proteinExistence type="predicted"/>
<name>A0A857MJJ8_9BACT</name>
<accession>A0A857MJJ8</accession>
<sequence>MPESKRPMPRDTLEVSLPEAVERRDARIAACMQLAAGGLIGPLVNMVPSRSAEQTRQEGYL</sequence>
<keyword evidence="2" id="KW-1185">Reference proteome</keyword>
<dbReference type="AlphaFoldDB" id="A0A857MJJ8"/>
<evidence type="ECO:0000313" key="1">
    <source>
        <dbReference type="EMBL" id="QHN42723.1"/>
    </source>
</evidence>
<dbReference type="EMBL" id="CP045921">
    <property type="protein sequence ID" value="QHN42723.1"/>
    <property type="molecule type" value="Genomic_DNA"/>
</dbReference>
<dbReference type="Proteomes" id="UP001059824">
    <property type="component" value="Chromosome"/>
</dbReference>
<evidence type="ECO:0000313" key="2">
    <source>
        <dbReference type="Proteomes" id="UP001059824"/>
    </source>
</evidence>
<gene>
    <name evidence="1" type="ORF">GII36_02535</name>
</gene>
<dbReference type="KEGG" id="mama:GII36_02535"/>
<organism evidence="1 2">
    <name type="scientific">Candidatus Mycosynbacter amalyticus</name>
    <dbReference type="NCBI Taxonomy" id="2665156"/>
    <lineage>
        <taxon>Bacteria</taxon>
        <taxon>Candidatus Saccharimonadota</taxon>
        <taxon>Candidatus Saccharimonadota incertae sedis</taxon>
        <taxon>Candidatus Mycosynbacter</taxon>
    </lineage>
</organism>
<reference evidence="1" key="1">
    <citation type="journal article" date="2021" name="Nat. Microbiol.">
        <title>Cocultivation of an ultrasmall environmental parasitic bacterium with lytic ability against bacteria associated with wastewater foams.</title>
        <authorList>
            <person name="Batinovic S."/>
            <person name="Rose J.J.A."/>
            <person name="Ratcliffe J."/>
            <person name="Seviour R.J."/>
            <person name="Petrovski S."/>
        </authorList>
    </citation>
    <scope>NUCLEOTIDE SEQUENCE</scope>
    <source>
        <strain evidence="1">JR1</strain>
    </source>
</reference>
<protein>
    <submittedName>
        <fullName evidence="1">Uncharacterized protein</fullName>
    </submittedName>
</protein>